<evidence type="ECO:0000256" key="2">
    <source>
        <dbReference type="ARBA" id="ARBA00004496"/>
    </source>
</evidence>
<evidence type="ECO:0000256" key="1">
    <source>
        <dbReference type="ARBA" id="ARBA00004123"/>
    </source>
</evidence>
<evidence type="ECO:0000313" key="6">
    <source>
        <dbReference type="EMBL" id="OEL12983.1"/>
    </source>
</evidence>
<sequence length="191" mass="21465">MSNRRRAIAPNVRVAGEGRRRSLTPLAEAVNTPLSPFAPSVLPSGFWPPSQSTRDAIVLRIERMLVGPNMFSQRYGAVPGPEANLAAAAIEAEAFAAAGATLASNREQFEVFQAYCKGYALRVFEFFESRAAAASGPCRNRENRRRLLSLLRHRRRLLRLLRWRLRRLLPMGIDVILGVRWKSVHGFLRTI</sequence>
<dbReference type="AlphaFoldDB" id="A0A1E5UJC5"/>
<dbReference type="Proteomes" id="UP000095767">
    <property type="component" value="Unassembled WGS sequence"/>
</dbReference>
<dbReference type="GO" id="GO:0005634">
    <property type="term" value="C:nucleus"/>
    <property type="evidence" value="ECO:0007669"/>
    <property type="project" value="UniProtKB-SubCell"/>
</dbReference>
<name>A0A1E5UJC5_9POAL</name>
<reference evidence="6 7" key="1">
    <citation type="submission" date="2016-09" db="EMBL/GenBank/DDBJ databases">
        <title>The draft genome of Dichanthelium oligosanthes: A C3 panicoid grass species.</title>
        <authorList>
            <person name="Studer A.J."/>
            <person name="Schnable J.C."/>
            <person name="Brutnell T.P."/>
        </authorList>
    </citation>
    <scope>NUCLEOTIDE SEQUENCE [LARGE SCALE GENOMIC DNA]</scope>
    <source>
        <strain evidence="7">cv. Kellogg 1175</strain>
        <tissue evidence="6">Leaf</tissue>
    </source>
</reference>
<dbReference type="Gene3D" id="1.10.246.200">
    <property type="entry name" value="WPP domain"/>
    <property type="match status" value="1"/>
</dbReference>
<dbReference type="Pfam" id="PF13943">
    <property type="entry name" value="WPP"/>
    <property type="match status" value="1"/>
</dbReference>
<proteinExistence type="predicted"/>
<dbReference type="EMBL" id="LWDX02075226">
    <property type="protein sequence ID" value="OEL12983.1"/>
    <property type="molecule type" value="Genomic_DNA"/>
</dbReference>
<organism evidence="6 7">
    <name type="scientific">Dichanthelium oligosanthes</name>
    <dbReference type="NCBI Taxonomy" id="888268"/>
    <lineage>
        <taxon>Eukaryota</taxon>
        <taxon>Viridiplantae</taxon>
        <taxon>Streptophyta</taxon>
        <taxon>Embryophyta</taxon>
        <taxon>Tracheophyta</taxon>
        <taxon>Spermatophyta</taxon>
        <taxon>Magnoliopsida</taxon>
        <taxon>Liliopsida</taxon>
        <taxon>Poales</taxon>
        <taxon>Poaceae</taxon>
        <taxon>PACMAD clade</taxon>
        <taxon>Panicoideae</taxon>
        <taxon>Panicodae</taxon>
        <taxon>Paniceae</taxon>
        <taxon>Dichantheliinae</taxon>
        <taxon>Dichanthelium</taxon>
    </lineage>
</organism>
<dbReference type="STRING" id="888268.A0A1E5UJC5"/>
<dbReference type="OrthoDB" id="1927559at2759"/>
<comment type="subcellular location">
    <subcellularLocation>
        <location evidence="2">Cytoplasm</location>
    </subcellularLocation>
    <subcellularLocation>
        <location evidence="1">Nucleus</location>
    </subcellularLocation>
</comment>
<keyword evidence="4" id="KW-0539">Nucleus</keyword>
<feature type="domain" description="WPP" evidence="5">
    <location>
        <begin position="46"/>
        <end position="134"/>
    </location>
</feature>
<keyword evidence="7" id="KW-1185">Reference proteome</keyword>
<gene>
    <name evidence="6" type="ORF">BAE44_0025998</name>
</gene>
<comment type="caution">
    <text evidence="6">The sequence shown here is derived from an EMBL/GenBank/DDBJ whole genome shotgun (WGS) entry which is preliminary data.</text>
</comment>
<evidence type="ECO:0000259" key="5">
    <source>
        <dbReference type="Pfam" id="PF13943"/>
    </source>
</evidence>
<dbReference type="InterPro" id="IPR025265">
    <property type="entry name" value="WPP_dom"/>
</dbReference>
<protein>
    <recommendedName>
        <fullName evidence="5">WPP domain-containing protein</fullName>
    </recommendedName>
</protein>
<evidence type="ECO:0000256" key="3">
    <source>
        <dbReference type="ARBA" id="ARBA00022490"/>
    </source>
</evidence>
<dbReference type="PANTHER" id="PTHR34362">
    <property type="entry name" value="WPP DOMAIN-CONTAINING PROTEIN 1-RELATED"/>
    <property type="match status" value="1"/>
</dbReference>
<dbReference type="PANTHER" id="PTHR34362:SF1">
    <property type="entry name" value="WPP DOMAIN-CONTAINING PROTEIN 1-RELATED"/>
    <property type="match status" value="1"/>
</dbReference>
<dbReference type="GO" id="GO:0005737">
    <property type="term" value="C:cytoplasm"/>
    <property type="evidence" value="ECO:0007669"/>
    <property type="project" value="UniProtKB-SubCell"/>
</dbReference>
<dbReference type="InterPro" id="IPR044692">
    <property type="entry name" value="WPP1/2/3"/>
</dbReference>
<accession>A0A1E5UJC5</accession>
<evidence type="ECO:0000256" key="4">
    <source>
        <dbReference type="ARBA" id="ARBA00023242"/>
    </source>
</evidence>
<dbReference type="GO" id="GO:0048527">
    <property type="term" value="P:lateral root development"/>
    <property type="evidence" value="ECO:0007669"/>
    <property type="project" value="InterPro"/>
</dbReference>
<evidence type="ECO:0000313" key="7">
    <source>
        <dbReference type="Proteomes" id="UP000095767"/>
    </source>
</evidence>
<dbReference type="GO" id="GO:0000278">
    <property type="term" value="P:mitotic cell cycle"/>
    <property type="evidence" value="ECO:0007669"/>
    <property type="project" value="InterPro"/>
</dbReference>
<dbReference type="InterPro" id="IPR038214">
    <property type="entry name" value="WPP_sf"/>
</dbReference>
<keyword evidence="3" id="KW-0963">Cytoplasm</keyword>